<feature type="region of interest" description="Disordered" evidence="1">
    <location>
        <begin position="74"/>
        <end position="108"/>
    </location>
</feature>
<reference evidence="3" key="1">
    <citation type="submission" date="2022-11" db="UniProtKB">
        <authorList>
            <consortium name="WormBaseParasite"/>
        </authorList>
    </citation>
    <scope>IDENTIFICATION</scope>
</reference>
<feature type="region of interest" description="Disordered" evidence="1">
    <location>
        <begin position="16"/>
        <end position="57"/>
    </location>
</feature>
<keyword evidence="2" id="KW-1185">Reference proteome</keyword>
<dbReference type="Proteomes" id="UP000887574">
    <property type="component" value="Unplaced"/>
</dbReference>
<proteinExistence type="predicted"/>
<feature type="compositionally biased region" description="Polar residues" evidence="1">
    <location>
        <begin position="35"/>
        <end position="47"/>
    </location>
</feature>
<protein>
    <submittedName>
        <fullName evidence="3">Uncharacterized protein</fullName>
    </submittedName>
</protein>
<dbReference type="AlphaFoldDB" id="A0A915DNB4"/>
<organism evidence="2 3">
    <name type="scientific">Ditylenchus dipsaci</name>
    <dbReference type="NCBI Taxonomy" id="166011"/>
    <lineage>
        <taxon>Eukaryota</taxon>
        <taxon>Metazoa</taxon>
        <taxon>Ecdysozoa</taxon>
        <taxon>Nematoda</taxon>
        <taxon>Chromadorea</taxon>
        <taxon>Rhabditida</taxon>
        <taxon>Tylenchina</taxon>
        <taxon>Tylenchomorpha</taxon>
        <taxon>Sphaerularioidea</taxon>
        <taxon>Anguinidae</taxon>
        <taxon>Anguininae</taxon>
        <taxon>Ditylenchus</taxon>
    </lineage>
</organism>
<name>A0A915DNB4_9BILA</name>
<evidence type="ECO:0000313" key="3">
    <source>
        <dbReference type="WBParaSite" id="jg2118"/>
    </source>
</evidence>
<sequence length="135" mass="15729">MEVFGGVLVEVFEVINTDEIEDEEQSEPRDKPSISKPNNVESQQVDNLQEPKQEDLDDESVIYVCSVKLEKDVNDNIRQNMQNERDDNHRKASRQSKTKNSTAKPMFQIIKPSMQESRDLVYFTQKLLPPAKNFW</sequence>
<accession>A0A915DNB4</accession>
<evidence type="ECO:0000256" key="1">
    <source>
        <dbReference type="SAM" id="MobiDB-lite"/>
    </source>
</evidence>
<dbReference type="WBParaSite" id="jg2118">
    <property type="protein sequence ID" value="jg2118"/>
    <property type="gene ID" value="jg2118"/>
</dbReference>
<feature type="compositionally biased region" description="Acidic residues" evidence="1">
    <location>
        <begin position="16"/>
        <end position="25"/>
    </location>
</feature>
<evidence type="ECO:0000313" key="2">
    <source>
        <dbReference type="Proteomes" id="UP000887574"/>
    </source>
</evidence>